<dbReference type="InterPro" id="IPR010982">
    <property type="entry name" value="Lambda_DNA-bd_dom_sf"/>
</dbReference>
<dbReference type="GO" id="GO:0000976">
    <property type="term" value="F:transcription cis-regulatory region binding"/>
    <property type="evidence" value="ECO:0007669"/>
    <property type="project" value="TreeGrafter"/>
</dbReference>
<dbReference type="CDD" id="cd01392">
    <property type="entry name" value="HTH_LacI"/>
    <property type="match status" value="1"/>
</dbReference>
<proteinExistence type="predicted"/>
<dbReference type="Pfam" id="PF13407">
    <property type="entry name" value="Peripla_BP_4"/>
    <property type="match status" value="1"/>
</dbReference>
<dbReference type="InterPro" id="IPR028082">
    <property type="entry name" value="Peripla_BP_I"/>
</dbReference>
<comment type="caution">
    <text evidence="5">The sequence shown here is derived from an EMBL/GenBank/DDBJ whole genome shotgun (WGS) entry which is preliminary data.</text>
</comment>
<dbReference type="RefSeq" id="WP_139089318.1">
    <property type="nucleotide sequence ID" value="NZ_VDGE01000001.1"/>
</dbReference>
<gene>
    <name evidence="5" type="ORF">FHI69_02270</name>
</gene>
<protein>
    <submittedName>
        <fullName evidence="5">Substrate-binding domain-containing protein</fullName>
    </submittedName>
</protein>
<dbReference type="PANTHER" id="PTHR30146:SF152">
    <property type="entry name" value="TRANSCRIPTIONAL REGULATORY PROTEIN"/>
    <property type="match status" value="1"/>
</dbReference>
<name>A0A5C4NTE4_9BURK</name>
<evidence type="ECO:0000256" key="1">
    <source>
        <dbReference type="ARBA" id="ARBA00023015"/>
    </source>
</evidence>
<evidence type="ECO:0000313" key="5">
    <source>
        <dbReference type="EMBL" id="TNC78144.1"/>
    </source>
</evidence>
<dbReference type="PANTHER" id="PTHR30146">
    <property type="entry name" value="LACI-RELATED TRANSCRIPTIONAL REPRESSOR"/>
    <property type="match status" value="1"/>
</dbReference>
<dbReference type="Proteomes" id="UP000305681">
    <property type="component" value="Unassembled WGS sequence"/>
</dbReference>
<dbReference type="Pfam" id="PF00356">
    <property type="entry name" value="LacI"/>
    <property type="match status" value="1"/>
</dbReference>
<dbReference type="PROSITE" id="PS50932">
    <property type="entry name" value="HTH_LACI_2"/>
    <property type="match status" value="1"/>
</dbReference>
<dbReference type="CDD" id="cd06307">
    <property type="entry name" value="PBP1_sugar_binding"/>
    <property type="match status" value="1"/>
</dbReference>
<keyword evidence="1" id="KW-0805">Transcription regulation</keyword>
<dbReference type="InterPro" id="IPR000843">
    <property type="entry name" value="HTH_LacI"/>
</dbReference>
<evidence type="ECO:0000256" key="2">
    <source>
        <dbReference type="ARBA" id="ARBA00023125"/>
    </source>
</evidence>
<dbReference type="InterPro" id="IPR025997">
    <property type="entry name" value="SBP_2_dom"/>
</dbReference>
<evidence type="ECO:0000259" key="4">
    <source>
        <dbReference type="PROSITE" id="PS50932"/>
    </source>
</evidence>
<sequence>MTHPFPVKVVALQAGVSVATVDRVIKQRGGVHANTVRRVMQALDELARQSTQVGLAGRKFMLDVLMVAPRRFTDAVRAALEAELPSLHPAVLRSRFHLHETLEVEGIVDQLERIRKNGSHGVLLKAPDLPPVAEAVGRLAAAGIPVVTLVTDLPASARRGYVGMDNRAAGETAACLIGQWLGAGQRPRKQQVLVTLSSNRFHGEEEREIGFRRALRERHRHLSIVEVSEGHGIDGATGALVREALATHPGIAAVYSIGGGNAAIVQAFAQAGRPCQVFIGHDLDADNVALLKSGAIQAVLHHDLGQDMRRACQEILRAQGALPALAHALPLSAIQIVTPWNLPALTGLN</sequence>
<dbReference type="SMART" id="SM00354">
    <property type="entry name" value="HTH_LACI"/>
    <property type="match status" value="1"/>
</dbReference>
<evidence type="ECO:0000256" key="3">
    <source>
        <dbReference type="ARBA" id="ARBA00023163"/>
    </source>
</evidence>
<dbReference type="AlphaFoldDB" id="A0A5C4NTE4"/>
<keyword evidence="2" id="KW-0238">DNA-binding</keyword>
<dbReference type="SUPFAM" id="SSF47413">
    <property type="entry name" value="lambda repressor-like DNA-binding domains"/>
    <property type="match status" value="1"/>
</dbReference>
<dbReference type="SUPFAM" id="SSF53822">
    <property type="entry name" value="Periplasmic binding protein-like I"/>
    <property type="match status" value="1"/>
</dbReference>
<reference evidence="5 6" key="1">
    <citation type="submission" date="2019-06" db="EMBL/GenBank/DDBJ databases">
        <title>Genome sequence of Janthinobacterium lividum UCD_MED1.</title>
        <authorList>
            <person name="De Leon M.E."/>
            <person name="Jospin G."/>
        </authorList>
    </citation>
    <scope>NUCLEOTIDE SEQUENCE [LARGE SCALE GENOMIC DNA]</scope>
    <source>
        <strain evidence="5 6">UCD_MED1</strain>
    </source>
</reference>
<evidence type="ECO:0000313" key="6">
    <source>
        <dbReference type="Proteomes" id="UP000305681"/>
    </source>
</evidence>
<dbReference type="Gene3D" id="3.40.50.2300">
    <property type="match status" value="2"/>
</dbReference>
<dbReference type="GO" id="GO:0003700">
    <property type="term" value="F:DNA-binding transcription factor activity"/>
    <property type="evidence" value="ECO:0007669"/>
    <property type="project" value="TreeGrafter"/>
</dbReference>
<accession>A0A5C4NTE4</accession>
<organism evidence="5 6">
    <name type="scientific">Janthinobacterium lividum</name>
    <dbReference type="NCBI Taxonomy" id="29581"/>
    <lineage>
        <taxon>Bacteria</taxon>
        <taxon>Pseudomonadati</taxon>
        <taxon>Pseudomonadota</taxon>
        <taxon>Betaproteobacteria</taxon>
        <taxon>Burkholderiales</taxon>
        <taxon>Oxalobacteraceae</taxon>
        <taxon>Janthinobacterium</taxon>
    </lineage>
</organism>
<feature type="domain" description="HTH lacI-type" evidence="4">
    <location>
        <begin position="10"/>
        <end position="46"/>
    </location>
</feature>
<dbReference type="EMBL" id="VDGE01000001">
    <property type="protein sequence ID" value="TNC78144.1"/>
    <property type="molecule type" value="Genomic_DNA"/>
</dbReference>
<keyword evidence="3" id="KW-0804">Transcription</keyword>
<dbReference type="Gene3D" id="1.10.260.40">
    <property type="entry name" value="lambda repressor-like DNA-binding domains"/>
    <property type="match status" value="1"/>
</dbReference>